<name>A0A1I3UV73_9FLAO</name>
<proteinExistence type="predicted"/>
<dbReference type="GO" id="GO:0005886">
    <property type="term" value="C:plasma membrane"/>
    <property type="evidence" value="ECO:0007669"/>
    <property type="project" value="InterPro"/>
</dbReference>
<evidence type="ECO:0000313" key="6">
    <source>
        <dbReference type="EMBL" id="SFJ86935.1"/>
    </source>
</evidence>
<dbReference type="RefSeq" id="WP_090681321.1">
    <property type="nucleotide sequence ID" value="NZ_FORU01000020.1"/>
</dbReference>
<dbReference type="PANTHER" id="PTHR30441:SF8">
    <property type="entry name" value="DUF748 DOMAIN-CONTAINING PROTEIN"/>
    <property type="match status" value="1"/>
</dbReference>
<dbReference type="GO" id="GO:0009306">
    <property type="term" value="P:protein secretion"/>
    <property type="evidence" value="ECO:0007669"/>
    <property type="project" value="InterPro"/>
</dbReference>
<dbReference type="GO" id="GO:0090313">
    <property type="term" value="P:regulation of protein targeting to membrane"/>
    <property type="evidence" value="ECO:0007669"/>
    <property type="project" value="TreeGrafter"/>
</dbReference>
<keyword evidence="3" id="KW-1133">Transmembrane helix</keyword>
<evidence type="ECO:0000259" key="5">
    <source>
        <dbReference type="Pfam" id="PF04357"/>
    </source>
</evidence>
<reference evidence="7" key="1">
    <citation type="submission" date="2016-10" db="EMBL/GenBank/DDBJ databases">
        <authorList>
            <person name="Varghese N."/>
            <person name="Submissions S."/>
        </authorList>
    </citation>
    <scope>NUCLEOTIDE SEQUENCE [LARGE SCALE GENOMIC DNA]</scope>
    <source>
        <strain evidence="7">DSM 26542</strain>
    </source>
</reference>
<evidence type="ECO:0000256" key="4">
    <source>
        <dbReference type="ARBA" id="ARBA00023136"/>
    </source>
</evidence>
<dbReference type="OrthoDB" id="9811276at2"/>
<dbReference type="Proteomes" id="UP000243887">
    <property type="component" value="Unassembled WGS sequence"/>
</dbReference>
<dbReference type="EMBL" id="FORU01000020">
    <property type="protein sequence ID" value="SFJ86935.1"/>
    <property type="molecule type" value="Genomic_DNA"/>
</dbReference>
<evidence type="ECO:0000256" key="1">
    <source>
        <dbReference type="ARBA" id="ARBA00004167"/>
    </source>
</evidence>
<keyword evidence="7" id="KW-1185">Reference proteome</keyword>
<dbReference type="InterPro" id="IPR007452">
    <property type="entry name" value="TamB_C"/>
</dbReference>
<sequence>MKNTLIKIVKVTAWILAILLFLLLSIIVAIQIPSVQNIIKDKALVFVESKIGTPISLERIEISFPKKIIVKGLYLESQQGDTLLYTEYLGVDISMLKLLGNTVEVNTIELDGFKANVKRDVDSKFNFDYIIEAFASEDPKEEDSTTWNIALGTIELKRMDLSFLDDYDGHNLFLKLNSFKTRIKTFDLEKTSFSIPKIEVNGLIVDYNRKKTEERVEGINEDESLEKDSSMPIIQLGTILLSDFDVKYKDEVSHLLADLKLGNLDVSIDKIDLENQEVMIDGISLNNTKVLATLLRRPLVELPINIDDSLAVDNNVDWKIGLKKLDLKGLAVKFDNENLVRTAKGIDFNHLDFSNIEVELNDFQFDPNFISGNLKHLAVAEQSGLMVDELKGYFLYGEQQAFLKDFYLGTPNTKIQTQAVFNYLNQEQLTKDLGSVSMSVSLNDSHIGVQDILMIMPDLIKQPAIRNFRNSTINATLEVEGLVRDFIIKQAVVSGLGTTRANVNGSIKGMPDFKKAYFDLDIVELRSSSKDLNALVPPGIIPNTIAIPKTAQLKGTFKGGLDSFQTNLKLHSSSGSVSLVAHLDQRFKNKEKYRIDGVVQGLDLGYILKNDSLGPVSLNLNIVGQSFEPEQIDATIAAHLLSASFNSYEYKDLMVNATVNKGIYDASIFMKDPNVLMDIKASGKLEKEKISLKMDADFQKIDLYGLRIQDKPFAFLGKVKTDLNNIYPDELDGEVQIVDFAFADGSQVYALDTISLRAVSKPNLKQLILNSQLVDVIVEGDYKLTTLPEELTKSISKYFSLSSTNEEVVEKKATVKQNKEDAKEQVNQEVSFVIIVKENPIVNKMVPDLKELKPFYLDGVYKSATDYFQIHGELASVIYGGNTLRNIVFDLEPNGNRLDYFLDVARFENENLAIDKMALLGTIGDDLLTYDLELKDTDDKVRYEISGSLESFDDFMEVKLDPKGFMLNYDVWTVNPENVIQFGKEGIRANAFELNQNNSLIAIQSQEDRFDAPLKVNFRDFDIETITQMVKQDSVLVSGMIDGEVLLKNLNTEMYFESDLLVKNLKVLNTALGDLSAKVNNETTNSLQADIQLLGNDNKLGIHGKIALDEKTMDLNLVVDRLSMKTLESFTMGNLKDSGGYLSGNIALGGGFTAPTVDGKLLFNDVGFKVKALNAAFVDINETIDFTNRGIEFSNFSIADIDKNVLVIDGQILTKTYSDYSFNLDIKSEDFKAINSGEKDNDLYYGDLLLDTNIKIRGNLNKPVVSGVIGIDKGTDFTFVMPQEDPSIADREGIVEFINQKDLRLEETLKIQNEFNETEVKGLDVSIAIQIDKDAQFTIVIDKANGDKITIKGEGDLMGGIDPSGKTTLTGRYEFEEGAYSMSFNFLKRKFDVQKGSSIIWTGEPTAATLDLTAVYEVNAAPIDLLQNQLADLSPMQSNMYKQKIPFKTLLMMKGELMKPEITFDIQMPDGNVGVSGDVVSNTKTKLEQIRQQESELNKQVFALLLLNRFVGENPFESMAGGMSAESIARQSVSKILSDQLNNLAGNLIAGIELDFNLDSKEDYSTGEKENRTDLNIGVSKRLLNDRLKVTIGSSFGIEGSERENEQSTNIAGDISAEYMLSKDGRYMLRAYRKDEYQVALQGQVVETGVGFVITMSYEKFKEIFERRKEKRELKEMIKEEKKN</sequence>
<accession>A0A1I3UV73</accession>
<gene>
    <name evidence="6" type="ORF">SAMN04487893_12012</name>
</gene>
<dbReference type="PANTHER" id="PTHR30441">
    <property type="entry name" value="DUF748 DOMAIN-CONTAINING PROTEIN"/>
    <property type="match status" value="1"/>
</dbReference>
<comment type="subcellular location">
    <subcellularLocation>
        <location evidence="1">Membrane</location>
        <topology evidence="1">Single-pass membrane protein</topology>
    </subcellularLocation>
</comment>
<dbReference type="STRING" id="1150112.SAMN04487893_12012"/>
<evidence type="ECO:0000256" key="3">
    <source>
        <dbReference type="ARBA" id="ARBA00022989"/>
    </source>
</evidence>
<dbReference type="InterPro" id="IPR052894">
    <property type="entry name" value="AsmA-related"/>
</dbReference>
<keyword evidence="4" id="KW-0472">Membrane</keyword>
<dbReference type="Pfam" id="PF04357">
    <property type="entry name" value="TamB"/>
    <property type="match status" value="1"/>
</dbReference>
<organism evidence="6 7">
    <name type="scientific">Myroides guanonis</name>
    <dbReference type="NCBI Taxonomy" id="1150112"/>
    <lineage>
        <taxon>Bacteria</taxon>
        <taxon>Pseudomonadati</taxon>
        <taxon>Bacteroidota</taxon>
        <taxon>Flavobacteriia</taxon>
        <taxon>Flavobacteriales</taxon>
        <taxon>Flavobacteriaceae</taxon>
        <taxon>Myroides</taxon>
    </lineage>
</organism>
<feature type="domain" description="Translocation and assembly module TamB C-terminal" evidence="5">
    <location>
        <begin position="1197"/>
        <end position="1640"/>
    </location>
</feature>
<protein>
    <recommendedName>
        <fullName evidence="5">Translocation and assembly module TamB C-terminal domain-containing protein</fullName>
    </recommendedName>
</protein>
<evidence type="ECO:0000313" key="7">
    <source>
        <dbReference type="Proteomes" id="UP000243887"/>
    </source>
</evidence>
<keyword evidence="2" id="KW-0812">Transmembrane</keyword>
<evidence type="ECO:0000256" key="2">
    <source>
        <dbReference type="ARBA" id="ARBA00022692"/>
    </source>
</evidence>